<dbReference type="Gene3D" id="6.10.280.190">
    <property type="match status" value="1"/>
</dbReference>
<evidence type="ECO:0000313" key="8">
    <source>
        <dbReference type="Proteomes" id="UP001486808"/>
    </source>
</evidence>
<dbReference type="PRINTS" id="PR00207">
    <property type="entry name" value="FLAGELLIN"/>
</dbReference>
<evidence type="ECO:0000256" key="2">
    <source>
        <dbReference type="ARBA" id="ARBA00022525"/>
    </source>
</evidence>
<keyword evidence="8" id="KW-1185">Reference proteome</keyword>
<dbReference type="InterPro" id="IPR001029">
    <property type="entry name" value="Flagellin_N"/>
</dbReference>
<dbReference type="Gene3D" id="2.60.40.4390">
    <property type="match status" value="1"/>
</dbReference>
<dbReference type="PANTHER" id="PTHR42792:SF2">
    <property type="entry name" value="FLAGELLIN"/>
    <property type="match status" value="1"/>
</dbReference>
<dbReference type="InterPro" id="IPR001492">
    <property type="entry name" value="Flagellin"/>
</dbReference>
<protein>
    <recommendedName>
        <fullName evidence="4">Flagellin</fullName>
    </recommendedName>
</protein>
<keyword evidence="7" id="KW-0282">Flagellum</keyword>
<proteinExistence type="inferred from homology"/>
<dbReference type="InterPro" id="IPR046358">
    <property type="entry name" value="Flagellin_C"/>
</dbReference>
<keyword evidence="7" id="KW-0966">Cell projection</keyword>
<accession>A0ABP9ZMN6</accession>
<feature type="domain" description="Flagellin C-terminal" evidence="6">
    <location>
        <begin position="346"/>
        <end position="429"/>
    </location>
</feature>
<comment type="subcellular location">
    <subcellularLocation>
        <location evidence="4">Secreted</location>
    </subcellularLocation>
    <subcellularLocation>
        <location evidence="4">Bacterial flagellum</location>
    </subcellularLocation>
</comment>
<dbReference type="SUPFAM" id="SSF64518">
    <property type="entry name" value="Phase 1 flagellin"/>
    <property type="match status" value="1"/>
</dbReference>
<evidence type="ECO:0000259" key="5">
    <source>
        <dbReference type="Pfam" id="PF00669"/>
    </source>
</evidence>
<feature type="domain" description="Flagellin N-terminal" evidence="5">
    <location>
        <begin position="30"/>
        <end position="166"/>
    </location>
</feature>
<dbReference type="EMBL" id="BAABWD010000001">
    <property type="protein sequence ID" value="GAA6130725.1"/>
    <property type="molecule type" value="Genomic_DNA"/>
</dbReference>
<evidence type="ECO:0000256" key="1">
    <source>
        <dbReference type="ARBA" id="ARBA00005709"/>
    </source>
</evidence>
<dbReference type="Proteomes" id="UP001486808">
    <property type="component" value="Unassembled WGS sequence"/>
</dbReference>
<dbReference type="Gene3D" id="6.10.10.10">
    <property type="entry name" value="Flagellar export chaperone, C-terminal domain"/>
    <property type="match status" value="1"/>
</dbReference>
<dbReference type="Pfam" id="PF00669">
    <property type="entry name" value="Flagellin_N"/>
    <property type="match status" value="1"/>
</dbReference>
<comment type="caution">
    <text evidence="7">The sequence shown here is derived from an EMBL/GenBank/DDBJ whole genome shotgun (WGS) entry which is preliminary data.</text>
</comment>
<keyword evidence="2 4" id="KW-0964">Secreted</keyword>
<sequence>MGAWAGPAQESQAQANIFRSFGGNTMALTVNTNVASLNAQRNLGSSSNSLATSLERLSSGSQINSAKDDAAGLQISNRLTSQINGLGVATKNANNGISIAQTAEGALQESTTILQRMRDLSLQAANGSNGDSERDALNSEVTELKKELDRISNTTAFGGKKLFDGSFGTETFQVGSAANEAISLKLDETSTKSLRSDSISSGSIATSDVAGATAAASGSMAVSFTIAAGSADGTDRVFTISSDFASGATVTEQVQNLATAINDANIGVGAFIADDGSINVVTNADLGTNDGELSIAFASGATAAAAQTAAEAGGTAVTLASVAATDAEVRDIDISTAEGAQKAVYIIDAALESIDSQRASLGAAQNRFDSTISNLQNVAENASAARGRIQDTDYAAETANLTKNQILQQAGTAILAQANQLPQAVLSLLG</sequence>
<dbReference type="Pfam" id="PF00700">
    <property type="entry name" value="Flagellin_C"/>
    <property type="match status" value="1"/>
</dbReference>
<evidence type="ECO:0000259" key="6">
    <source>
        <dbReference type="Pfam" id="PF00700"/>
    </source>
</evidence>
<evidence type="ECO:0000313" key="7">
    <source>
        <dbReference type="EMBL" id="GAA6130725.1"/>
    </source>
</evidence>
<evidence type="ECO:0000256" key="3">
    <source>
        <dbReference type="ARBA" id="ARBA00023143"/>
    </source>
</evidence>
<dbReference type="PANTHER" id="PTHR42792">
    <property type="entry name" value="FLAGELLIN"/>
    <property type="match status" value="1"/>
</dbReference>
<comment type="function">
    <text evidence="4">Flagellin is the subunit protein which polymerizes to form the filaments of bacterial flagella.</text>
</comment>
<reference evidence="7 8" key="1">
    <citation type="submission" date="2024-04" db="EMBL/GenBank/DDBJ databases">
        <title>Draft genome sequence of Halopseudomonas sabulinigri NBRC 116187.</title>
        <authorList>
            <person name="Miyakawa T."/>
            <person name="Kusuya Y."/>
            <person name="Miura T."/>
        </authorList>
    </citation>
    <scope>NUCLEOTIDE SEQUENCE [LARGE SCALE GENOMIC DNA]</scope>
    <source>
        <strain evidence="7 8">4NH20-0042</strain>
    </source>
</reference>
<comment type="similarity">
    <text evidence="1 4">Belongs to the bacterial flagellin family.</text>
</comment>
<organism evidence="7 8">
    <name type="scientific">Halopseudomonas sabulinigri</name>
    <dbReference type="NCBI Taxonomy" id="472181"/>
    <lineage>
        <taxon>Bacteria</taxon>
        <taxon>Pseudomonadati</taxon>
        <taxon>Pseudomonadota</taxon>
        <taxon>Gammaproteobacteria</taxon>
        <taxon>Pseudomonadales</taxon>
        <taxon>Pseudomonadaceae</taxon>
        <taxon>Halopseudomonas</taxon>
    </lineage>
</organism>
<name>A0ABP9ZMN6_9GAMM</name>
<keyword evidence="3 4" id="KW-0975">Bacterial flagellum</keyword>
<dbReference type="InterPro" id="IPR042187">
    <property type="entry name" value="Flagellin_C_sub2"/>
</dbReference>
<dbReference type="Gene3D" id="1.20.1330.10">
    <property type="entry name" value="f41 fragment of flagellin, N-terminal domain"/>
    <property type="match status" value="1"/>
</dbReference>
<gene>
    <name evidence="7" type="ORF">NBRC116187_10850</name>
</gene>
<evidence type="ECO:0000256" key="4">
    <source>
        <dbReference type="RuleBase" id="RU362073"/>
    </source>
</evidence>
<keyword evidence="7" id="KW-0969">Cilium</keyword>